<dbReference type="FunFam" id="3.90.850.10:FF:000002">
    <property type="entry name" value="2-hydroxyhepta-2,4-diene-1,7-dioate isomerase"/>
    <property type="match status" value="1"/>
</dbReference>
<organism evidence="4 5">
    <name type="scientific">Bacillus aerolatus</name>
    <dbReference type="NCBI Taxonomy" id="2653354"/>
    <lineage>
        <taxon>Bacteria</taxon>
        <taxon>Bacillati</taxon>
        <taxon>Bacillota</taxon>
        <taxon>Bacilli</taxon>
        <taxon>Bacillales</taxon>
        <taxon>Bacillaceae</taxon>
        <taxon>Bacillus</taxon>
    </lineage>
</organism>
<dbReference type="GO" id="GO:0016787">
    <property type="term" value="F:hydrolase activity"/>
    <property type="evidence" value="ECO:0007669"/>
    <property type="project" value="UniProtKB-KW"/>
</dbReference>
<gene>
    <name evidence="4" type="ORF">F9802_09530</name>
</gene>
<dbReference type="GO" id="GO:0046872">
    <property type="term" value="F:metal ion binding"/>
    <property type="evidence" value="ECO:0007669"/>
    <property type="project" value="UniProtKB-KW"/>
</dbReference>
<dbReference type="Pfam" id="PF01557">
    <property type="entry name" value="FAA_hydrolase"/>
    <property type="match status" value="1"/>
</dbReference>
<reference evidence="4 5" key="1">
    <citation type="submission" date="2019-10" db="EMBL/GenBank/DDBJ databases">
        <title>Bacillus aerolatum sp. nov., isolated from bioaerosol of sport playgrounds.</title>
        <authorList>
            <person name="Chen P."/>
            <person name="Zhang G."/>
        </authorList>
    </citation>
    <scope>NUCLEOTIDE SEQUENCE [LARGE SCALE GENOMIC DNA]</scope>
    <source>
        <strain evidence="4 5">CX253</strain>
    </source>
</reference>
<evidence type="ECO:0000256" key="1">
    <source>
        <dbReference type="ARBA" id="ARBA00010211"/>
    </source>
</evidence>
<comment type="similarity">
    <text evidence="1">Belongs to the FAH family.</text>
</comment>
<dbReference type="SUPFAM" id="SSF56529">
    <property type="entry name" value="FAH"/>
    <property type="match status" value="1"/>
</dbReference>
<accession>A0A6I1FKI8</accession>
<dbReference type="PANTHER" id="PTHR42796:SF4">
    <property type="entry name" value="FUMARYLACETOACETATE HYDROLASE DOMAIN-CONTAINING PROTEIN 2A"/>
    <property type="match status" value="1"/>
</dbReference>
<keyword evidence="5" id="KW-1185">Reference proteome</keyword>
<sequence length="316" mass="34989">MKLLNFKDESNKQFKLGVKTDVGILDVEKAWEAVGQSPVIPLTLEDWLKADKISLENFEDFVKGIAPKNERDLFLSEENVEFGACVPKSAKIICVGLNYKKHAEESNMTPPETPVLFNKFSNALAGHGEKVELPADSTQVDFEAELGIIIGEQAKNVTKDEALNYVAGYCNVNDLSARDLQFRTNQWLLGKSCDGFCPVGPYLVTADEVGDPNQLTIETIVNGKVRQSSNTSDMIFYCDEIISYLSHYMTLEPGDIILTGTPEGVIFGLPEHEQDWLKDGDKITIKIEKLGELTNEMKSSLNQKSESGESAVTQNV</sequence>
<dbReference type="Gene3D" id="3.90.850.10">
    <property type="entry name" value="Fumarylacetoacetase-like, C-terminal domain"/>
    <property type="match status" value="1"/>
</dbReference>
<keyword evidence="2" id="KW-0479">Metal-binding</keyword>
<protein>
    <submittedName>
        <fullName evidence="4">FAA hydrolase family protein</fullName>
    </submittedName>
</protein>
<dbReference type="AlphaFoldDB" id="A0A6I1FKI8"/>
<comment type="caution">
    <text evidence="4">The sequence shown here is derived from an EMBL/GenBank/DDBJ whole genome shotgun (WGS) entry which is preliminary data.</text>
</comment>
<name>A0A6I1FKI8_9BACI</name>
<dbReference type="PANTHER" id="PTHR42796">
    <property type="entry name" value="FUMARYLACETOACETATE HYDROLASE DOMAIN-CONTAINING PROTEIN 2A-RELATED"/>
    <property type="match status" value="1"/>
</dbReference>
<evidence type="ECO:0000256" key="2">
    <source>
        <dbReference type="ARBA" id="ARBA00022723"/>
    </source>
</evidence>
<dbReference type="Proteomes" id="UP000429595">
    <property type="component" value="Unassembled WGS sequence"/>
</dbReference>
<evidence type="ECO:0000259" key="3">
    <source>
        <dbReference type="Pfam" id="PF01557"/>
    </source>
</evidence>
<evidence type="ECO:0000313" key="4">
    <source>
        <dbReference type="EMBL" id="KAB7707236.1"/>
    </source>
</evidence>
<proteinExistence type="inferred from homology"/>
<dbReference type="RefSeq" id="WP_152151301.1">
    <property type="nucleotide sequence ID" value="NZ_WEIO01000004.1"/>
</dbReference>
<dbReference type="EMBL" id="WEIO01000004">
    <property type="protein sequence ID" value="KAB7707236.1"/>
    <property type="molecule type" value="Genomic_DNA"/>
</dbReference>
<dbReference type="GO" id="GO:0019752">
    <property type="term" value="P:carboxylic acid metabolic process"/>
    <property type="evidence" value="ECO:0007669"/>
    <property type="project" value="UniProtKB-ARBA"/>
</dbReference>
<keyword evidence="4" id="KW-0378">Hydrolase</keyword>
<feature type="domain" description="Fumarylacetoacetase-like C-terminal" evidence="3">
    <location>
        <begin position="91"/>
        <end position="296"/>
    </location>
</feature>
<dbReference type="InterPro" id="IPR051121">
    <property type="entry name" value="FAH"/>
</dbReference>
<dbReference type="InterPro" id="IPR036663">
    <property type="entry name" value="Fumarylacetoacetase_C_sf"/>
</dbReference>
<dbReference type="InterPro" id="IPR011234">
    <property type="entry name" value="Fumarylacetoacetase-like_C"/>
</dbReference>
<evidence type="ECO:0000313" key="5">
    <source>
        <dbReference type="Proteomes" id="UP000429595"/>
    </source>
</evidence>
<dbReference type="GO" id="GO:0016853">
    <property type="term" value="F:isomerase activity"/>
    <property type="evidence" value="ECO:0007669"/>
    <property type="project" value="UniProtKB-ARBA"/>
</dbReference>